<sequence>MPSPEAKFNGLADNYDRARPRYPAELFAHAVGLLPDSGPPVVVDAGAGTGIALEALVPLLPTGAAVHAVDLSEDMVRVGREKFPTVHWAVGTAEEYLASLDSVDLVVAAQAYQWMDRPSYVRAAARGLHAGGVCMVVQNNRDHGAGGFAAEYEDLLEEFSPGYRRDYRAIDVAGELGERFAHVERREARWRRPLTAEGFVTMSSSSTQAQRAIAAVGPEFLDRVRELCGRHADGGQVEVPYVSEAFYGVAAP</sequence>
<evidence type="ECO:0000259" key="3">
    <source>
        <dbReference type="Pfam" id="PF13649"/>
    </source>
</evidence>
<dbReference type="GO" id="GO:0008168">
    <property type="term" value="F:methyltransferase activity"/>
    <property type="evidence" value="ECO:0007669"/>
    <property type="project" value="UniProtKB-KW"/>
</dbReference>
<keyword evidence="1 4" id="KW-0489">Methyltransferase</keyword>
<dbReference type="RefSeq" id="WP_311621608.1">
    <property type="nucleotide sequence ID" value="NZ_JAVRFE010000001.1"/>
</dbReference>
<accession>A0ABU2SZ60</accession>
<dbReference type="Gene3D" id="3.40.50.150">
    <property type="entry name" value="Vaccinia Virus protein VP39"/>
    <property type="match status" value="1"/>
</dbReference>
<dbReference type="InterPro" id="IPR029063">
    <property type="entry name" value="SAM-dependent_MTases_sf"/>
</dbReference>
<name>A0ABU2SZ60_9ACTN</name>
<comment type="caution">
    <text evidence="4">The sequence shown here is derived from an EMBL/GenBank/DDBJ whole genome shotgun (WGS) entry which is preliminary data.</text>
</comment>
<feature type="domain" description="Methyltransferase" evidence="3">
    <location>
        <begin position="42"/>
        <end position="132"/>
    </location>
</feature>
<keyword evidence="5" id="KW-1185">Reference proteome</keyword>
<proteinExistence type="predicted"/>
<dbReference type="EMBL" id="JAVRFE010000001">
    <property type="protein sequence ID" value="MDT0454147.1"/>
    <property type="molecule type" value="Genomic_DNA"/>
</dbReference>
<dbReference type="PANTHER" id="PTHR44942:SF4">
    <property type="entry name" value="METHYLTRANSFERASE TYPE 11 DOMAIN-CONTAINING PROTEIN"/>
    <property type="match status" value="1"/>
</dbReference>
<dbReference type="Proteomes" id="UP001180551">
    <property type="component" value="Unassembled WGS sequence"/>
</dbReference>
<protein>
    <submittedName>
        <fullName evidence="4">Class I SAM-dependent methyltransferase</fullName>
        <ecNumber evidence="4">2.1.-.-</ecNumber>
    </submittedName>
</protein>
<gene>
    <name evidence="4" type="ORF">RM550_00140</name>
</gene>
<dbReference type="PANTHER" id="PTHR44942">
    <property type="entry name" value="METHYLTRANSF_11 DOMAIN-CONTAINING PROTEIN"/>
    <property type="match status" value="1"/>
</dbReference>
<dbReference type="InterPro" id="IPR041698">
    <property type="entry name" value="Methyltransf_25"/>
</dbReference>
<dbReference type="InterPro" id="IPR051052">
    <property type="entry name" value="Diverse_substrate_MTase"/>
</dbReference>
<dbReference type="EC" id="2.1.-.-" evidence="4"/>
<reference evidence="4" key="1">
    <citation type="submission" date="2024-05" db="EMBL/GenBank/DDBJ databases">
        <title>30 novel species of actinomycetes from the DSMZ collection.</title>
        <authorList>
            <person name="Nouioui I."/>
        </authorList>
    </citation>
    <scope>NUCLEOTIDE SEQUENCE</scope>
    <source>
        <strain evidence="4">DSM 41527</strain>
    </source>
</reference>
<evidence type="ECO:0000313" key="5">
    <source>
        <dbReference type="Proteomes" id="UP001180551"/>
    </source>
</evidence>
<dbReference type="Pfam" id="PF13649">
    <property type="entry name" value="Methyltransf_25"/>
    <property type="match status" value="1"/>
</dbReference>
<dbReference type="GO" id="GO:0032259">
    <property type="term" value="P:methylation"/>
    <property type="evidence" value="ECO:0007669"/>
    <property type="project" value="UniProtKB-KW"/>
</dbReference>
<evidence type="ECO:0000256" key="2">
    <source>
        <dbReference type="ARBA" id="ARBA00022679"/>
    </source>
</evidence>
<dbReference type="CDD" id="cd02440">
    <property type="entry name" value="AdoMet_MTases"/>
    <property type="match status" value="1"/>
</dbReference>
<evidence type="ECO:0000256" key="1">
    <source>
        <dbReference type="ARBA" id="ARBA00022603"/>
    </source>
</evidence>
<organism evidence="4 5">
    <name type="scientific">Streptomyces mooreae</name>
    <dbReference type="NCBI Taxonomy" id="3075523"/>
    <lineage>
        <taxon>Bacteria</taxon>
        <taxon>Bacillati</taxon>
        <taxon>Actinomycetota</taxon>
        <taxon>Actinomycetes</taxon>
        <taxon>Kitasatosporales</taxon>
        <taxon>Streptomycetaceae</taxon>
        <taxon>Streptomyces</taxon>
    </lineage>
</organism>
<keyword evidence="2 4" id="KW-0808">Transferase</keyword>
<evidence type="ECO:0000313" key="4">
    <source>
        <dbReference type="EMBL" id="MDT0454147.1"/>
    </source>
</evidence>
<dbReference type="SUPFAM" id="SSF53335">
    <property type="entry name" value="S-adenosyl-L-methionine-dependent methyltransferases"/>
    <property type="match status" value="1"/>
</dbReference>